<dbReference type="EMBL" id="NCKW01003417">
    <property type="protein sequence ID" value="POM76583.1"/>
    <property type="molecule type" value="Genomic_DNA"/>
</dbReference>
<comment type="subcellular location">
    <subcellularLocation>
        <location evidence="1 5">Secreted</location>
    </subcellularLocation>
</comment>
<comment type="caution">
    <text evidence="6">The sequence shown here is derived from an EMBL/GenBank/DDBJ whole genome shotgun (WGS) entry which is preliminary data.</text>
</comment>
<organism evidence="6 7">
    <name type="scientific">Phytophthora palmivora</name>
    <dbReference type="NCBI Taxonomy" id="4796"/>
    <lineage>
        <taxon>Eukaryota</taxon>
        <taxon>Sar</taxon>
        <taxon>Stramenopiles</taxon>
        <taxon>Oomycota</taxon>
        <taxon>Peronosporomycetes</taxon>
        <taxon>Peronosporales</taxon>
        <taxon>Peronosporaceae</taxon>
        <taxon>Phytophthora</taxon>
    </lineage>
</organism>
<accession>A0A2P4YFK6</accession>
<dbReference type="AlphaFoldDB" id="A0A2P4YFK6"/>
<evidence type="ECO:0000256" key="4">
    <source>
        <dbReference type="ARBA" id="ARBA00022729"/>
    </source>
</evidence>
<keyword evidence="4 5" id="KW-0732">Signal</keyword>
<protein>
    <recommendedName>
        <fullName evidence="5">RxLR effector protein</fullName>
    </recommendedName>
</protein>
<evidence type="ECO:0000256" key="1">
    <source>
        <dbReference type="ARBA" id="ARBA00004613"/>
    </source>
</evidence>
<feature type="signal peptide" evidence="5">
    <location>
        <begin position="1"/>
        <end position="23"/>
    </location>
</feature>
<proteinExistence type="inferred from homology"/>
<comment type="function">
    <text evidence="5">Effector that suppresses plant defense responses during pathogen infection.</text>
</comment>
<sequence length="176" mass="19651">MRLTYILMAAVLTLSVHQVPVTAFVGSDDAPTALVSPEFLHRVGADRSVSDQSRFLRGNNFADSDKEERAFADVVDQLMAKAFVKKIVRTESFSTLGKVNGLARLKRIEDEADNFLLSVFKFSDDAKMSPSALAKHLKTFPELDDKFKEKAVVMYADYLKGLGKAHSERLIRAHNE</sequence>
<comment type="similarity">
    <text evidence="2 5">Belongs to the RxLR effector family.</text>
</comment>
<evidence type="ECO:0000313" key="7">
    <source>
        <dbReference type="Proteomes" id="UP000237271"/>
    </source>
</evidence>
<evidence type="ECO:0000256" key="5">
    <source>
        <dbReference type="RuleBase" id="RU367124"/>
    </source>
</evidence>
<name>A0A2P4YFK6_9STRA</name>
<evidence type="ECO:0000313" key="6">
    <source>
        <dbReference type="EMBL" id="POM76583.1"/>
    </source>
</evidence>
<keyword evidence="3 5" id="KW-0964">Secreted</keyword>
<keyword evidence="7" id="KW-1185">Reference proteome</keyword>
<feature type="chain" id="PRO_5044967767" description="RxLR effector protein" evidence="5">
    <location>
        <begin position="24"/>
        <end position="176"/>
    </location>
</feature>
<gene>
    <name evidence="6" type="ORF">PHPALM_6154</name>
</gene>
<comment type="domain">
    <text evidence="5">The RxLR-dEER motif acts to carry the protein into the host cell cytoplasm through binding to cell surface phosphatidylinositol-3-phosphate.</text>
</comment>
<evidence type="ECO:0000256" key="2">
    <source>
        <dbReference type="ARBA" id="ARBA00010400"/>
    </source>
</evidence>
<reference evidence="6 7" key="1">
    <citation type="journal article" date="2017" name="Genome Biol. Evol.">
        <title>Phytophthora megakarya and P. palmivora, closely related causal agents of cacao black pod rot, underwent increases in genome sizes and gene numbers by different mechanisms.</title>
        <authorList>
            <person name="Ali S.S."/>
            <person name="Shao J."/>
            <person name="Lary D.J."/>
            <person name="Kronmiller B."/>
            <person name="Shen D."/>
            <person name="Strem M.D."/>
            <person name="Amoako-Attah I."/>
            <person name="Akrofi A.Y."/>
            <person name="Begoude B.A."/>
            <person name="Ten Hoopen G.M."/>
            <person name="Coulibaly K."/>
            <person name="Kebe B.I."/>
            <person name="Melnick R.L."/>
            <person name="Guiltinan M.J."/>
            <person name="Tyler B.M."/>
            <person name="Meinhardt L.W."/>
            <person name="Bailey B.A."/>
        </authorList>
    </citation>
    <scope>NUCLEOTIDE SEQUENCE [LARGE SCALE GENOMIC DNA]</scope>
    <source>
        <strain evidence="7">sbr112.9</strain>
    </source>
</reference>
<evidence type="ECO:0000256" key="3">
    <source>
        <dbReference type="ARBA" id="ARBA00022525"/>
    </source>
</evidence>
<dbReference type="InterPro" id="IPR031825">
    <property type="entry name" value="RXLR"/>
</dbReference>
<dbReference type="Pfam" id="PF16810">
    <property type="entry name" value="RXLR"/>
    <property type="match status" value="1"/>
</dbReference>
<dbReference type="Proteomes" id="UP000237271">
    <property type="component" value="Unassembled WGS sequence"/>
</dbReference>
<dbReference type="OrthoDB" id="138049at2759"/>